<sequence length="123" mass="13835">MAGKNVMTSKKRVLTAINLEEPDRVPLFITITPQVAEKLSEHLGISTYTHPDSPLSENRISYTELLIHLGNDIVGIGACAPENRPTREVEEGVFINEWQIKFRKSGYYTEMIEHPLARVDSVA</sequence>
<gene>
    <name evidence="1" type="ORF">LCGC14_2564250</name>
</gene>
<name>A0A0F9AJK7_9ZZZZ</name>
<protein>
    <submittedName>
        <fullName evidence="1">Uncharacterized protein</fullName>
    </submittedName>
</protein>
<proteinExistence type="predicted"/>
<organism evidence="1">
    <name type="scientific">marine sediment metagenome</name>
    <dbReference type="NCBI Taxonomy" id="412755"/>
    <lineage>
        <taxon>unclassified sequences</taxon>
        <taxon>metagenomes</taxon>
        <taxon>ecological metagenomes</taxon>
    </lineage>
</organism>
<comment type="caution">
    <text evidence="1">The sequence shown here is derived from an EMBL/GenBank/DDBJ whole genome shotgun (WGS) entry which is preliminary data.</text>
</comment>
<dbReference type="AlphaFoldDB" id="A0A0F9AJK7"/>
<evidence type="ECO:0000313" key="1">
    <source>
        <dbReference type="EMBL" id="KKL09600.1"/>
    </source>
</evidence>
<accession>A0A0F9AJK7</accession>
<feature type="non-terminal residue" evidence="1">
    <location>
        <position position="123"/>
    </location>
</feature>
<reference evidence="1" key="1">
    <citation type="journal article" date="2015" name="Nature">
        <title>Complex archaea that bridge the gap between prokaryotes and eukaryotes.</title>
        <authorList>
            <person name="Spang A."/>
            <person name="Saw J.H."/>
            <person name="Jorgensen S.L."/>
            <person name="Zaremba-Niedzwiedzka K."/>
            <person name="Martijn J."/>
            <person name="Lind A.E."/>
            <person name="van Eijk R."/>
            <person name="Schleper C."/>
            <person name="Guy L."/>
            <person name="Ettema T.J."/>
        </authorList>
    </citation>
    <scope>NUCLEOTIDE SEQUENCE</scope>
</reference>
<dbReference type="EMBL" id="LAZR01042409">
    <property type="protein sequence ID" value="KKL09600.1"/>
    <property type="molecule type" value="Genomic_DNA"/>
</dbReference>